<evidence type="ECO:0000313" key="3">
    <source>
        <dbReference type="Proteomes" id="UP000192783"/>
    </source>
</evidence>
<dbReference type="OrthoDB" id="5520134at2"/>
<feature type="chain" id="PRO_5012348177" evidence="1">
    <location>
        <begin position="24"/>
        <end position="113"/>
    </location>
</feature>
<keyword evidence="1" id="KW-0732">Signal</keyword>
<name>A0A1W1X198_9BACT</name>
<sequence length="113" mass="13125">MSRILFATTVACFFVFSAAFSWAGGLMSYDECSRNCQQEYKGCKQKETAESVINDVSCAELLEMCELGCRNRQEYIECKRNCGNDPDCLDKCKERFMRNVPDYRPYLQHKNKD</sequence>
<gene>
    <name evidence="2" type="ORF">SAMN02746041_00337</name>
</gene>
<dbReference type="RefSeq" id="WP_084055798.1">
    <property type="nucleotide sequence ID" value="NZ_FWXF01000001.1"/>
</dbReference>
<reference evidence="2 3" key="1">
    <citation type="submission" date="2017-04" db="EMBL/GenBank/DDBJ databases">
        <authorList>
            <person name="Afonso C.L."/>
            <person name="Miller P.J."/>
            <person name="Scott M.A."/>
            <person name="Spackman E."/>
            <person name="Goraichik I."/>
            <person name="Dimitrov K.M."/>
            <person name="Suarez D.L."/>
            <person name="Swayne D.E."/>
        </authorList>
    </citation>
    <scope>NUCLEOTIDE SEQUENCE [LARGE SCALE GENOMIC DNA]</scope>
    <source>
        <strain evidence="2 3">DSM 13146</strain>
    </source>
</reference>
<dbReference type="Proteomes" id="UP000192783">
    <property type="component" value="Unassembled WGS sequence"/>
</dbReference>
<proteinExistence type="predicted"/>
<keyword evidence="3" id="KW-1185">Reference proteome</keyword>
<dbReference type="EMBL" id="FWXF01000001">
    <property type="protein sequence ID" value="SMC17540.1"/>
    <property type="molecule type" value="Genomic_DNA"/>
</dbReference>
<accession>A0A1W1X198</accession>
<evidence type="ECO:0000313" key="2">
    <source>
        <dbReference type="EMBL" id="SMC17540.1"/>
    </source>
</evidence>
<organism evidence="2 3">
    <name type="scientific">Desulfacinum hydrothermale DSM 13146</name>
    <dbReference type="NCBI Taxonomy" id="1121390"/>
    <lineage>
        <taxon>Bacteria</taxon>
        <taxon>Pseudomonadati</taxon>
        <taxon>Thermodesulfobacteriota</taxon>
        <taxon>Syntrophobacteria</taxon>
        <taxon>Syntrophobacterales</taxon>
        <taxon>Syntrophobacteraceae</taxon>
        <taxon>Desulfacinum</taxon>
    </lineage>
</organism>
<evidence type="ECO:0000256" key="1">
    <source>
        <dbReference type="SAM" id="SignalP"/>
    </source>
</evidence>
<protein>
    <submittedName>
        <fullName evidence="2">Uncharacterized protein</fullName>
    </submittedName>
</protein>
<dbReference type="AlphaFoldDB" id="A0A1W1X198"/>
<feature type="signal peptide" evidence="1">
    <location>
        <begin position="1"/>
        <end position="23"/>
    </location>
</feature>